<gene>
    <name evidence="2" type="ORF">SAMN06296416_102517</name>
</gene>
<protein>
    <submittedName>
        <fullName evidence="2">Uncharacterized protein</fullName>
    </submittedName>
</protein>
<sequence>MSRINALLLATAATAVLCMGCVPVKFKKSQVSVKGDIESTIGSLFVWSSDVSAAIAYGPKAGRGPICMQRAMTAGATSVEASGSLSDAALKLADPTANAEGKELAGAALAVSNAVMALSVSTERTAYLDTGLFYLCQLHANGAMTSPEFASAVEKLIEKSATMPTAATSLGQLFAPQLQRGQRGEGNEESSTPAKDGAHGTPKAEGPKP</sequence>
<keyword evidence="3" id="KW-1185">Reference proteome</keyword>
<evidence type="ECO:0000256" key="1">
    <source>
        <dbReference type="SAM" id="MobiDB-lite"/>
    </source>
</evidence>
<name>A0A286D4W3_9GAMM</name>
<dbReference type="RefSeq" id="WP_141400745.1">
    <property type="nucleotide sequence ID" value="NZ_OCND01000002.1"/>
</dbReference>
<evidence type="ECO:0000313" key="3">
    <source>
        <dbReference type="Proteomes" id="UP000219374"/>
    </source>
</evidence>
<feature type="region of interest" description="Disordered" evidence="1">
    <location>
        <begin position="171"/>
        <end position="209"/>
    </location>
</feature>
<organism evidence="2 3">
    <name type="scientific">Pseudoxanthomonas wuyuanensis</name>
    <dbReference type="NCBI Taxonomy" id="1073196"/>
    <lineage>
        <taxon>Bacteria</taxon>
        <taxon>Pseudomonadati</taxon>
        <taxon>Pseudomonadota</taxon>
        <taxon>Gammaproteobacteria</taxon>
        <taxon>Lysobacterales</taxon>
        <taxon>Lysobacteraceae</taxon>
        <taxon>Pseudoxanthomonas</taxon>
    </lineage>
</organism>
<dbReference type="Proteomes" id="UP000219374">
    <property type="component" value="Unassembled WGS sequence"/>
</dbReference>
<dbReference type="EMBL" id="OCND01000002">
    <property type="protein sequence ID" value="SOD53646.1"/>
    <property type="molecule type" value="Genomic_DNA"/>
</dbReference>
<dbReference type="AlphaFoldDB" id="A0A286D4W3"/>
<evidence type="ECO:0000313" key="2">
    <source>
        <dbReference type="EMBL" id="SOD53646.1"/>
    </source>
</evidence>
<proteinExistence type="predicted"/>
<accession>A0A286D4W3</accession>
<dbReference type="OrthoDB" id="7067592at2"/>
<reference evidence="2 3" key="1">
    <citation type="submission" date="2017-09" db="EMBL/GenBank/DDBJ databases">
        <authorList>
            <person name="Ehlers B."/>
            <person name="Leendertz F.H."/>
        </authorList>
    </citation>
    <scope>NUCLEOTIDE SEQUENCE [LARGE SCALE GENOMIC DNA]</scope>
    <source>
        <strain evidence="2 3">CGMCC 1.10978</strain>
    </source>
</reference>